<keyword evidence="4" id="KW-1185">Reference proteome</keyword>
<dbReference type="SUPFAM" id="SSF54211">
    <property type="entry name" value="Ribosomal protein S5 domain 2-like"/>
    <property type="match status" value="1"/>
</dbReference>
<dbReference type="GO" id="GO:0005524">
    <property type="term" value="F:ATP binding"/>
    <property type="evidence" value="ECO:0007669"/>
    <property type="project" value="InterPro"/>
</dbReference>
<dbReference type="PANTHER" id="PTHR32039">
    <property type="entry name" value="MAGNESIUM-CHELATASE SUBUNIT CHLI"/>
    <property type="match status" value="1"/>
</dbReference>
<dbReference type="AlphaFoldDB" id="A0A6S7B6A9"/>
<evidence type="ECO:0000256" key="1">
    <source>
        <dbReference type="SAM" id="MobiDB-lite"/>
    </source>
</evidence>
<organism evidence="3 4">
    <name type="scientific">Pararobbsia alpina</name>
    <dbReference type="NCBI Taxonomy" id="621374"/>
    <lineage>
        <taxon>Bacteria</taxon>
        <taxon>Pseudomonadati</taxon>
        <taxon>Pseudomonadota</taxon>
        <taxon>Betaproteobacteria</taxon>
        <taxon>Burkholderiales</taxon>
        <taxon>Burkholderiaceae</taxon>
        <taxon>Pararobbsia</taxon>
    </lineage>
</organism>
<dbReference type="Gene3D" id="3.40.50.300">
    <property type="entry name" value="P-loop containing nucleotide triphosphate hydrolases"/>
    <property type="match status" value="1"/>
</dbReference>
<reference evidence="3 4" key="1">
    <citation type="submission" date="2020-04" db="EMBL/GenBank/DDBJ databases">
        <authorList>
            <person name="De Canck E."/>
        </authorList>
    </citation>
    <scope>NUCLEOTIDE SEQUENCE [LARGE SCALE GENOMIC DNA]</scope>
    <source>
        <strain evidence="3 4">LMG 28138</strain>
    </source>
</reference>
<name>A0A6S7B6A9_9BURK</name>
<proteinExistence type="predicted"/>
<dbReference type="InterPro" id="IPR014721">
    <property type="entry name" value="Ribsml_uS5_D2-typ_fold_subgr"/>
</dbReference>
<dbReference type="Proteomes" id="UP000494115">
    <property type="component" value="Unassembled WGS sequence"/>
</dbReference>
<feature type="domain" description="Magnesium chelatase ChlI-like catalytic" evidence="2">
    <location>
        <begin position="232"/>
        <end position="347"/>
    </location>
</feature>
<dbReference type="InterPro" id="IPR000523">
    <property type="entry name" value="Mg_chelatse_chII-like_cat_dom"/>
</dbReference>
<feature type="region of interest" description="Disordered" evidence="1">
    <location>
        <begin position="367"/>
        <end position="386"/>
    </location>
</feature>
<dbReference type="EMBL" id="CADIKM010000010">
    <property type="protein sequence ID" value="CAB3788703.1"/>
    <property type="molecule type" value="Genomic_DNA"/>
</dbReference>
<dbReference type="PANTHER" id="PTHR32039:SF7">
    <property type="entry name" value="COMPETENCE PROTEIN COMM"/>
    <property type="match status" value="1"/>
</dbReference>
<dbReference type="SUPFAM" id="SSF52540">
    <property type="entry name" value="P-loop containing nucleoside triphosphate hydrolases"/>
    <property type="match status" value="1"/>
</dbReference>
<dbReference type="Gene3D" id="3.30.230.10">
    <property type="match status" value="1"/>
</dbReference>
<feature type="region of interest" description="Disordered" evidence="1">
    <location>
        <begin position="189"/>
        <end position="231"/>
    </location>
</feature>
<gene>
    <name evidence="3" type="primary">comM_1</name>
    <name evidence="3" type="ORF">LMG28138_02662</name>
</gene>
<accession>A0A6S7B6A9</accession>
<protein>
    <submittedName>
        <fullName evidence="3">Competence protein ComM</fullName>
    </submittedName>
</protein>
<dbReference type="InterPro" id="IPR045006">
    <property type="entry name" value="CHLI-like"/>
</dbReference>
<dbReference type="InterPro" id="IPR027417">
    <property type="entry name" value="P-loop_NTPase"/>
</dbReference>
<evidence type="ECO:0000313" key="4">
    <source>
        <dbReference type="Proteomes" id="UP000494115"/>
    </source>
</evidence>
<dbReference type="InterPro" id="IPR020568">
    <property type="entry name" value="Ribosomal_Su5_D2-typ_SF"/>
</dbReference>
<dbReference type="Pfam" id="PF13541">
    <property type="entry name" value="ChlI"/>
    <property type="match status" value="1"/>
</dbReference>
<sequence length="386" mass="39209">MSLPVAVVKSRALTAARAVEVTVEVHLANGLPCFAIVGLADTEVRESRERVRAAIQNSRFEFPARRITVNLAPADLPKAAGHFDLPIALGILIASGQLPAHCAGGAEFAGELSLTGELRAMRGAFAIACGIAQSAGAVGAQPRLFVPEASAGEAALVEGVAVYGAPTLAALCAQLAGLPGHELQRIEPRRTASGHPGGAGSDHAGHPGQGGAESGHAGAQAGVERKTGDTPDLADVIGQAASKRALEVAAAGGHHVLMIGPPGSGKSMLAARLPGILPPISDDEALASAALLSASHSGFNPAHWRRRPFRAPQHSATAASLVGGGNPPQPGEVSLAHHGVLFLMNCPSSSGARSTCFANHSRPAMSRSRARHGMPNFPRCASSSPR</sequence>
<evidence type="ECO:0000313" key="3">
    <source>
        <dbReference type="EMBL" id="CAB3788703.1"/>
    </source>
</evidence>
<dbReference type="Pfam" id="PF01078">
    <property type="entry name" value="Mg_chelatase"/>
    <property type="match status" value="1"/>
</dbReference>
<evidence type="ECO:0000259" key="2">
    <source>
        <dbReference type="Pfam" id="PF01078"/>
    </source>
</evidence>